<reference evidence="2 3" key="1">
    <citation type="submission" date="2020-12" db="EMBL/GenBank/DDBJ databases">
        <title>Bacterial novel species Adhaeribacter sp. BT258 isolated from soil.</title>
        <authorList>
            <person name="Jung H.-Y."/>
        </authorList>
    </citation>
    <scope>NUCLEOTIDE SEQUENCE [LARGE SCALE GENOMIC DNA]</scope>
    <source>
        <strain evidence="2 3">BT258</strain>
    </source>
</reference>
<dbReference type="CDD" id="cd19375">
    <property type="entry name" value="UDG-F3-like_SMUG2"/>
    <property type="match status" value="1"/>
</dbReference>
<comment type="caution">
    <text evidence="2">The sequence shown here is derived from an EMBL/GenBank/DDBJ whole genome shotgun (WGS) entry which is preliminary data.</text>
</comment>
<dbReference type="Pfam" id="PF03167">
    <property type="entry name" value="UDG"/>
    <property type="match status" value="1"/>
</dbReference>
<proteinExistence type="predicted"/>
<feature type="domain" description="Uracil-DNA glycosylase-like" evidence="1">
    <location>
        <begin position="50"/>
        <end position="230"/>
    </location>
</feature>
<accession>A0ABS1BYW5</accession>
<protein>
    <submittedName>
        <fullName evidence="2">DUF4918 family protein</fullName>
    </submittedName>
</protein>
<dbReference type="RefSeq" id="WP_200505054.1">
    <property type="nucleotide sequence ID" value="NZ_JAEHFX010000002.1"/>
</dbReference>
<evidence type="ECO:0000259" key="1">
    <source>
        <dbReference type="Pfam" id="PF03167"/>
    </source>
</evidence>
<sequence length="233" mass="26831">MSWKTFADKIIEFNKELHFSGILPVGVKIMNPFRESPEALAISSEFYRRYYNDTRPRHMILGINPGRFGSAVTGIPFTDTKRLESELQLPYSGKQTHEPSSVFVYDMIRAFGGPAAFYSRFFVHSICPLGFTKTNARGQEVNYNYYDDPLLTAAVYDFIVATLKQQLSFGISTNLGFCFGKGKNEKFLRKLNAKENFFQEIIALEHPRFIMQYKAKTKEVYIDKYLQAFQQVG</sequence>
<organism evidence="2 3">
    <name type="scientific">Adhaeribacter terrigena</name>
    <dbReference type="NCBI Taxonomy" id="2793070"/>
    <lineage>
        <taxon>Bacteria</taxon>
        <taxon>Pseudomonadati</taxon>
        <taxon>Bacteroidota</taxon>
        <taxon>Cytophagia</taxon>
        <taxon>Cytophagales</taxon>
        <taxon>Hymenobacteraceae</taxon>
        <taxon>Adhaeribacter</taxon>
    </lineage>
</organism>
<dbReference type="InterPro" id="IPR032579">
    <property type="entry name" value="Phe_SMUG2-like"/>
</dbReference>
<dbReference type="EMBL" id="JAEHFX010000002">
    <property type="protein sequence ID" value="MBK0402300.1"/>
    <property type="molecule type" value="Genomic_DNA"/>
</dbReference>
<evidence type="ECO:0000313" key="3">
    <source>
        <dbReference type="Proteomes" id="UP000644147"/>
    </source>
</evidence>
<evidence type="ECO:0000313" key="2">
    <source>
        <dbReference type="EMBL" id="MBK0402300.1"/>
    </source>
</evidence>
<name>A0ABS1BYW5_9BACT</name>
<dbReference type="InterPro" id="IPR036895">
    <property type="entry name" value="Uracil-DNA_glycosylase-like_sf"/>
</dbReference>
<gene>
    <name evidence="2" type="ORF">I5M27_04845</name>
</gene>
<dbReference type="SUPFAM" id="SSF52141">
    <property type="entry name" value="Uracil-DNA glycosylase-like"/>
    <property type="match status" value="1"/>
</dbReference>
<dbReference type="InterPro" id="IPR005122">
    <property type="entry name" value="Uracil-DNA_glycosylase-like"/>
</dbReference>
<keyword evidence="3" id="KW-1185">Reference proteome</keyword>
<dbReference type="Gene3D" id="3.40.470.10">
    <property type="entry name" value="Uracil-DNA glycosylase-like domain"/>
    <property type="match status" value="1"/>
</dbReference>
<dbReference type="Proteomes" id="UP000644147">
    <property type="component" value="Unassembled WGS sequence"/>
</dbReference>